<name>A0ACC6JY13_9PSED</name>
<dbReference type="EMBL" id="JAVDTH010000002">
    <property type="protein sequence ID" value="MDR6711016.1"/>
    <property type="molecule type" value="Genomic_DNA"/>
</dbReference>
<keyword evidence="2" id="KW-1185">Reference proteome</keyword>
<protein>
    <submittedName>
        <fullName evidence="1">DHA1 family bicyclomycin/chloramphenicol resistance-like MFS transporter</fullName>
    </submittedName>
</protein>
<proteinExistence type="predicted"/>
<dbReference type="Proteomes" id="UP001259587">
    <property type="component" value="Unassembled WGS sequence"/>
</dbReference>
<comment type="caution">
    <text evidence="1">The sequence shown here is derived from an EMBL/GenBank/DDBJ whole genome shotgun (WGS) entry which is preliminary data.</text>
</comment>
<organism evidence="1 2">
    <name type="scientific">Pseudomonas hunanensis</name>
    <dbReference type="NCBI Taxonomy" id="1247546"/>
    <lineage>
        <taxon>Bacteria</taxon>
        <taxon>Pseudomonadati</taxon>
        <taxon>Pseudomonadota</taxon>
        <taxon>Gammaproteobacteria</taxon>
        <taxon>Pseudomonadales</taxon>
        <taxon>Pseudomonadaceae</taxon>
        <taxon>Pseudomonas</taxon>
    </lineage>
</organism>
<sequence length="396" mass="41644">MIISSIRSFQRLIITLLLLMGLLGVFPLDVILPSFPALSAEFAVQSADIAWSVSLFAVGVAVSQCLIGPVSDRVGRKRLLLLGLITAAAGAVGCALAETYASFIYFRLLQAAGCGCFVLSQALVQDLFRNQQRTAVRILLTTASGLFISLSPLAGSVLQALLGWQGSFQLFIGLAAGVFLLSVMLLNEAPLPQRPSNPLRSYWALLNDSAFMTYSLLSALAFACHFSFIVISPLLFMDRLGLSTYAFSMVFIGYGMAYLLGGVLASALNGKLASHAQISLGLMLIGCAGLVMLGWVHFSGLTVAGVMLPMVICTAGTTITRAVATTCAMDLHSQRAGAAAALNNTLLFALGGLLSGLLAVVEASLPSSLAVGFIATSIGGCWAFKRVVRRRYGRAG</sequence>
<gene>
    <name evidence="1" type="ORF">J2W83_000606</name>
</gene>
<accession>A0ACC6JY13</accession>
<reference evidence="1" key="1">
    <citation type="submission" date="2023-07" db="EMBL/GenBank/DDBJ databases">
        <title>Sorghum-associated microbial communities from plants grown in Nebraska, USA.</title>
        <authorList>
            <person name="Schachtman D."/>
        </authorList>
    </citation>
    <scope>NUCLEOTIDE SEQUENCE</scope>
    <source>
        <strain evidence="1">BE56</strain>
    </source>
</reference>
<evidence type="ECO:0000313" key="2">
    <source>
        <dbReference type="Proteomes" id="UP001259587"/>
    </source>
</evidence>
<evidence type="ECO:0000313" key="1">
    <source>
        <dbReference type="EMBL" id="MDR6711016.1"/>
    </source>
</evidence>